<dbReference type="InterPro" id="IPR002058">
    <property type="entry name" value="PAP_assoc"/>
</dbReference>
<dbReference type="Pfam" id="PF22600">
    <property type="entry name" value="MTPAP-like_central"/>
    <property type="match status" value="1"/>
</dbReference>
<proteinExistence type="predicted"/>
<feature type="compositionally biased region" description="Basic and acidic residues" evidence="3">
    <location>
        <begin position="145"/>
        <end position="155"/>
    </location>
</feature>
<reference evidence="6" key="2">
    <citation type="journal article" date="2019" name="Curr. Biol.">
        <title>Chromatin organization in early land plants reveals an ancestral association between H3K27me3, transposons, and constitutive heterochromatin.</title>
        <authorList>
            <person name="Montgomery S.A."/>
            <person name="Tanizawa Y."/>
            <person name="Galik B."/>
            <person name="Wang N."/>
            <person name="Ito T."/>
            <person name="Mochizuki T."/>
            <person name="Akimcheva S."/>
            <person name="Bowman J."/>
            <person name="Cognat V."/>
            <person name="Drouard L."/>
            <person name="Ekker H."/>
            <person name="Houng S."/>
            <person name="Kohchi T."/>
            <person name="Lin S."/>
            <person name="Liu L.D."/>
            <person name="Nakamura Y."/>
            <person name="Valeeva L.R."/>
            <person name="Shakirov E.V."/>
            <person name="Shippen D.E."/>
            <person name="Wei W."/>
            <person name="Yagura M."/>
            <person name="Yamaoka S."/>
            <person name="Yamato K.T."/>
            <person name="Liu C."/>
            <person name="Berger F."/>
        </authorList>
    </citation>
    <scope>NUCLEOTIDE SEQUENCE [LARGE SCALE GENOMIC DNA]</scope>
    <source>
        <strain evidence="6">Tak-1</strain>
    </source>
</reference>
<dbReference type="Proteomes" id="UP001162541">
    <property type="component" value="Chromosome 6"/>
</dbReference>
<dbReference type="CDD" id="cd05402">
    <property type="entry name" value="NT_PAP_TUTase"/>
    <property type="match status" value="1"/>
</dbReference>
<dbReference type="PANTHER" id="PTHR23092:SF53">
    <property type="entry name" value="DNA POLYMERASE SIGMA SUBUNIT"/>
    <property type="match status" value="1"/>
</dbReference>
<dbReference type="Proteomes" id="UP000077202">
    <property type="component" value="Unassembled WGS sequence"/>
</dbReference>
<evidence type="ECO:0000256" key="3">
    <source>
        <dbReference type="SAM" id="MobiDB-lite"/>
    </source>
</evidence>
<feature type="domain" description="Poly(A) RNA polymerase mitochondrial-like central palm" evidence="5">
    <location>
        <begin position="201"/>
        <end position="323"/>
    </location>
</feature>
<dbReference type="AlphaFoldDB" id="A0A176WDY3"/>
<evidence type="ECO:0000259" key="4">
    <source>
        <dbReference type="Pfam" id="PF03828"/>
    </source>
</evidence>
<dbReference type="GO" id="GO:0043634">
    <property type="term" value="P:polyadenylation-dependent ncRNA catabolic process"/>
    <property type="evidence" value="ECO:0007669"/>
    <property type="project" value="TreeGrafter"/>
</dbReference>
<dbReference type="InterPro" id="IPR045862">
    <property type="entry name" value="Trf4-like"/>
</dbReference>
<protein>
    <recommendedName>
        <fullName evidence="10">Polymerase nucleotidyl transferase domain-containing protein</fullName>
    </recommendedName>
</protein>
<dbReference type="SUPFAM" id="SSF81631">
    <property type="entry name" value="PAP/OAS1 substrate-binding domain"/>
    <property type="match status" value="1"/>
</dbReference>
<dbReference type="GO" id="GO:0003729">
    <property type="term" value="F:mRNA binding"/>
    <property type="evidence" value="ECO:0007669"/>
    <property type="project" value="TreeGrafter"/>
</dbReference>
<feature type="region of interest" description="Disordered" evidence="3">
    <location>
        <begin position="1"/>
        <end position="25"/>
    </location>
</feature>
<feature type="region of interest" description="Disordered" evidence="3">
    <location>
        <begin position="484"/>
        <end position="592"/>
    </location>
</feature>
<evidence type="ECO:0000256" key="1">
    <source>
        <dbReference type="ARBA" id="ARBA00022723"/>
    </source>
</evidence>
<evidence type="ECO:0000313" key="6">
    <source>
        <dbReference type="EMBL" id="BBN15179.1"/>
    </source>
</evidence>
<evidence type="ECO:0000313" key="9">
    <source>
        <dbReference type="Proteomes" id="UP001162541"/>
    </source>
</evidence>
<evidence type="ECO:0000259" key="5">
    <source>
        <dbReference type="Pfam" id="PF22600"/>
    </source>
</evidence>
<keyword evidence="2" id="KW-0460">Magnesium</keyword>
<dbReference type="GO" id="GO:0005730">
    <property type="term" value="C:nucleolus"/>
    <property type="evidence" value="ECO:0007669"/>
    <property type="project" value="TreeGrafter"/>
</dbReference>
<reference evidence="9" key="3">
    <citation type="journal article" date="2020" name="Curr. Biol.">
        <title>Chromatin organization in early land plants reveals an ancestral association between H3K27me3, transposons, and constitutive heterochromatin.</title>
        <authorList>
            <person name="Montgomery S.A."/>
            <person name="Tanizawa Y."/>
            <person name="Galik B."/>
            <person name="Wang N."/>
            <person name="Ito T."/>
            <person name="Mochizuki T."/>
            <person name="Akimcheva S."/>
            <person name="Bowman J.L."/>
            <person name="Cognat V."/>
            <person name="Marechal-Drouard L."/>
            <person name="Ekker H."/>
            <person name="Hong S.F."/>
            <person name="Kohchi T."/>
            <person name="Lin S.S."/>
            <person name="Liu L.D."/>
            <person name="Nakamura Y."/>
            <person name="Valeeva L.R."/>
            <person name="Shakirov E.V."/>
            <person name="Shippen D.E."/>
            <person name="Wei W.L."/>
            <person name="Yagura M."/>
            <person name="Yamaoka S."/>
            <person name="Yamato K.T."/>
            <person name="Liu C."/>
            <person name="Berger F."/>
        </authorList>
    </citation>
    <scope>NUCLEOTIDE SEQUENCE [LARGE SCALE GENOMIC DNA]</scope>
    <source>
        <strain evidence="9">Tak-1</strain>
    </source>
</reference>
<dbReference type="GO" id="GO:1990817">
    <property type="term" value="F:poly(A) RNA polymerase activity"/>
    <property type="evidence" value="ECO:0007669"/>
    <property type="project" value="InterPro"/>
</dbReference>
<dbReference type="InterPro" id="IPR054708">
    <property type="entry name" value="MTPAP-like_central"/>
</dbReference>
<reference evidence="7 8" key="1">
    <citation type="submission" date="2016-03" db="EMBL/GenBank/DDBJ databases">
        <title>Mechanisms controlling the formation of the plant cell surface in tip-growing cells are functionally conserved among land plants.</title>
        <authorList>
            <person name="Honkanen S."/>
            <person name="Jones V.A."/>
            <person name="Morieri G."/>
            <person name="Champion C."/>
            <person name="Hetherington A.J."/>
            <person name="Kelly S."/>
            <person name="Saint-Marcoux D."/>
            <person name="Proust H."/>
            <person name="Prescott H."/>
            <person name="Dolan L."/>
        </authorList>
    </citation>
    <scope>NUCLEOTIDE SEQUENCE [LARGE SCALE GENOMIC DNA]</scope>
    <source>
        <strain evidence="8">cv. Tak-1 and cv. Tak-2</strain>
        <tissue evidence="7">Whole gametophyte</tissue>
    </source>
</reference>
<evidence type="ECO:0000313" key="7">
    <source>
        <dbReference type="EMBL" id="OAE30853.1"/>
    </source>
</evidence>
<name>A0A176WDY3_MARPO</name>
<feature type="region of interest" description="Disordered" evidence="3">
    <location>
        <begin position="126"/>
        <end position="164"/>
    </location>
</feature>
<keyword evidence="1" id="KW-0479">Metal-binding</keyword>
<evidence type="ECO:0000313" key="8">
    <source>
        <dbReference type="Proteomes" id="UP000077202"/>
    </source>
</evidence>
<evidence type="ECO:0000256" key="2">
    <source>
        <dbReference type="ARBA" id="ARBA00022842"/>
    </source>
</evidence>
<dbReference type="Pfam" id="PF03828">
    <property type="entry name" value="PAP_assoc"/>
    <property type="match status" value="1"/>
</dbReference>
<dbReference type="Gene3D" id="3.30.460.10">
    <property type="entry name" value="Beta Polymerase, domain 2"/>
    <property type="match status" value="1"/>
</dbReference>
<gene>
    <name evidence="7" type="ORF">AXG93_2615s1080</name>
    <name evidence="6" type="ORF">Mp_6g17640</name>
</gene>
<feature type="compositionally biased region" description="Low complexity" evidence="3">
    <location>
        <begin position="499"/>
        <end position="516"/>
    </location>
</feature>
<dbReference type="GO" id="GO:0046872">
    <property type="term" value="F:metal ion binding"/>
    <property type="evidence" value="ECO:0007669"/>
    <property type="project" value="UniProtKB-KW"/>
</dbReference>
<organism evidence="7 8">
    <name type="scientific">Marchantia polymorpha subsp. ruderalis</name>
    <dbReference type="NCBI Taxonomy" id="1480154"/>
    <lineage>
        <taxon>Eukaryota</taxon>
        <taxon>Viridiplantae</taxon>
        <taxon>Streptophyta</taxon>
        <taxon>Embryophyta</taxon>
        <taxon>Marchantiophyta</taxon>
        <taxon>Marchantiopsida</taxon>
        <taxon>Marchantiidae</taxon>
        <taxon>Marchantiales</taxon>
        <taxon>Marchantiaceae</taxon>
        <taxon>Marchantia</taxon>
    </lineage>
</organism>
<dbReference type="GO" id="GO:0031123">
    <property type="term" value="P:RNA 3'-end processing"/>
    <property type="evidence" value="ECO:0007669"/>
    <property type="project" value="TreeGrafter"/>
</dbReference>
<dbReference type="Gene3D" id="1.10.1410.10">
    <property type="match status" value="1"/>
</dbReference>
<keyword evidence="8" id="KW-1185">Reference proteome</keyword>
<dbReference type="GO" id="GO:0031499">
    <property type="term" value="C:TRAMP complex"/>
    <property type="evidence" value="ECO:0007669"/>
    <property type="project" value="TreeGrafter"/>
</dbReference>
<sequence length="592" mass="65603">MGADTLPWISAISSESEDDDRPSGERRYSAIIRVAKSEVYSGEDDDVQILNVSKTEIECLDLDSDNSVPQNLDHELSASLLNSTGLKEVFQFVGTSESTTQQISSVSARKKKKNEARQQRRERAILRRQEKEANGADMPLNFSDEPERREAEAQARRGPSASTGLGFIDMERLVTGSNTLEWCNSLRMCQGPEQSNLHWNVVKFCNAHELTPEQIDIRRDALEYVKQAVYEIWPSAEVHLFGSTATGLALPWSDIDVAVMSPMHSGTWQKPSTMSWLSALSRNLKRHGQCKKIRPIPFAKVPLLKVVFTTGLACDISFDVPNGPRGVPVIREFMQHFEALRPLCLVLKYFLGQKDLNELYTGGIGSFCLINMVVSHLQNLGVHGSGHDLGVLLLSFFNHYGIMHDYRSDVVCTRPGYCAPKPVRGWVKASDPDLLSCEDPLDPTSDIAKGSYRIHDAKRVFLKAKTALLAHWHDEDVLAQLIDTSQPPSGVKPKPQSLTSTPASTPTSTPASTPASVGKKKQKQKKRKMKNRGVSSSDDEEDTPSEQVRKRQKFRGKSVEQTLDGLQADEKPGEVLGGVQLHSATENVKDGS</sequence>
<dbReference type="EMBL" id="LVLJ01001232">
    <property type="protein sequence ID" value="OAE30853.1"/>
    <property type="molecule type" value="Genomic_DNA"/>
</dbReference>
<dbReference type="PANTHER" id="PTHR23092">
    <property type="entry name" value="POLY(A) RNA POLYMERASE"/>
    <property type="match status" value="1"/>
</dbReference>
<dbReference type="EMBL" id="AP019871">
    <property type="protein sequence ID" value="BBN15179.1"/>
    <property type="molecule type" value="Genomic_DNA"/>
</dbReference>
<dbReference type="SUPFAM" id="SSF81301">
    <property type="entry name" value="Nucleotidyltransferase"/>
    <property type="match status" value="1"/>
</dbReference>
<feature type="domain" description="PAP-associated" evidence="4">
    <location>
        <begin position="388"/>
        <end position="444"/>
    </location>
</feature>
<dbReference type="InterPro" id="IPR043519">
    <property type="entry name" value="NT_sf"/>
</dbReference>
<evidence type="ECO:0008006" key="10">
    <source>
        <dbReference type="Google" id="ProtNLM"/>
    </source>
</evidence>
<accession>A0A176WDY3</accession>
<feature type="compositionally biased region" description="Basic residues" evidence="3">
    <location>
        <begin position="518"/>
        <end position="531"/>
    </location>
</feature>